<comment type="catalytic activity">
    <reaction evidence="3">
        <text>(2S)-lactyl-2-diphospho-5'-guanosine + 7,8-didemethyl-8-hydroxy-5-deazariboflavin = oxidized coenzyme F420-0 + GMP + H(+)</text>
        <dbReference type="Rhea" id="RHEA:63444"/>
        <dbReference type="ChEBI" id="CHEBI:15378"/>
        <dbReference type="ChEBI" id="CHEBI:58115"/>
        <dbReference type="ChEBI" id="CHEBI:59435"/>
        <dbReference type="ChEBI" id="CHEBI:59904"/>
        <dbReference type="ChEBI" id="CHEBI:59907"/>
        <dbReference type="EC" id="2.7.8.28"/>
    </reaction>
</comment>
<dbReference type="HAMAP" id="MF_01257">
    <property type="entry name" value="CofD"/>
    <property type="match status" value="1"/>
</dbReference>
<dbReference type="STRING" id="349307.Mthe_1438"/>
<dbReference type="Proteomes" id="UP000000674">
    <property type="component" value="Chromosome"/>
</dbReference>
<dbReference type="Gene3D" id="1.10.8.240">
    <property type="entry name" value="CofD-like domain"/>
    <property type="match status" value="1"/>
</dbReference>
<gene>
    <name evidence="3" type="primary">cofD</name>
    <name evidence="4" type="ordered locus">Mthe_1438</name>
</gene>
<feature type="binding site" evidence="3">
    <location>
        <position position="48"/>
    </location>
    <ligand>
        <name>7,8-didemethyl-8-hydroxy-5-deazariboflavin</name>
        <dbReference type="ChEBI" id="CHEBI:59904"/>
    </ligand>
</feature>
<evidence type="ECO:0000256" key="3">
    <source>
        <dbReference type="HAMAP-Rule" id="MF_01257"/>
    </source>
</evidence>
<dbReference type="GO" id="GO:0052645">
    <property type="term" value="P:F420-0 metabolic process"/>
    <property type="evidence" value="ECO:0007669"/>
    <property type="project" value="UniProtKB-UniRule"/>
</dbReference>
<evidence type="ECO:0000256" key="2">
    <source>
        <dbReference type="ARBA" id="ARBA00022842"/>
    </source>
</evidence>
<name>A0B939_METTP</name>
<proteinExistence type="inferred from homology"/>
<dbReference type="Gene3D" id="3.40.50.10680">
    <property type="entry name" value="CofD-like domains"/>
    <property type="match status" value="1"/>
</dbReference>
<dbReference type="SUPFAM" id="SSF142338">
    <property type="entry name" value="CofD-like"/>
    <property type="match status" value="1"/>
</dbReference>
<dbReference type="Pfam" id="PF01933">
    <property type="entry name" value="CofD"/>
    <property type="match status" value="1"/>
</dbReference>
<dbReference type="RefSeq" id="WP_011696605.1">
    <property type="nucleotide sequence ID" value="NC_008553.1"/>
</dbReference>
<comment type="caution">
    <text evidence="3">Lacks conserved residue(s) required for the propagation of feature annotation.</text>
</comment>
<dbReference type="GeneID" id="4461893"/>
<protein>
    <recommendedName>
        <fullName evidence="3">2-phospho-L-lactate transferase</fullName>
        <ecNumber evidence="3">2.7.8.28</ecNumber>
    </recommendedName>
    <alternativeName>
        <fullName evidence="3">EPPG:FO PEP transferase</fullName>
    </alternativeName>
</protein>
<comment type="pathway">
    <text evidence="3">Cofactor biosynthesis; coenzyme F420 biosynthesis.</text>
</comment>
<evidence type="ECO:0000313" key="4">
    <source>
        <dbReference type="EMBL" id="ABK15213.1"/>
    </source>
</evidence>
<reference evidence="4 5" key="1">
    <citation type="submission" date="2006-10" db="EMBL/GenBank/DDBJ databases">
        <title>Complete sequence of Methanosaeta thermophila PT.</title>
        <authorList>
            <consortium name="US DOE Joint Genome Institute"/>
            <person name="Copeland A."/>
            <person name="Lucas S."/>
            <person name="Lapidus A."/>
            <person name="Barry K."/>
            <person name="Detter J.C."/>
            <person name="Glavina del Rio T."/>
            <person name="Hammon N."/>
            <person name="Israni S."/>
            <person name="Pitluck S."/>
            <person name="Chain P."/>
            <person name="Malfatti S."/>
            <person name="Shin M."/>
            <person name="Vergez L."/>
            <person name="Schmutz J."/>
            <person name="Larimer F."/>
            <person name="Land M."/>
            <person name="Hauser L."/>
            <person name="Kyrpides N."/>
            <person name="Kim E."/>
            <person name="Smith K.S."/>
            <person name="Ingram-Smith C."/>
            <person name="Richardson P."/>
        </authorList>
    </citation>
    <scope>NUCLEOTIDE SEQUENCE [LARGE SCALE GENOMIC DNA]</scope>
    <source>
        <strain evidence="5">DSM 6194 / JCM 14653 / NBRC 101360 / PT</strain>
    </source>
</reference>
<dbReference type="EMBL" id="CP000477">
    <property type="protein sequence ID" value="ABK15213.1"/>
    <property type="molecule type" value="Genomic_DNA"/>
</dbReference>
<dbReference type="GO" id="GO:0043743">
    <property type="term" value="F:LPPG:FO 2-phospho-L-lactate transferase activity"/>
    <property type="evidence" value="ECO:0007669"/>
    <property type="project" value="UniProtKB-EC"/>
</dbReference>
<comment type="subunit">
    <text evidence="3">Homodimer.</text>
</comment>
<keyword evidence="1 3" id="KW-0808">Transferase</keyword>
<evidence type="ECO:0000256" key="1">
    <source>
        <dbReference type="ARBA" id="ARBA00022679"/>
    </source>
</evidence>
<dbReference type="KEGG" id="mtp:Mthe_1438"/>
<dbReference type="CDD" id="cd07186">
    <property type="entry name" value="CofD_like"/>
    <property type="match status" value="1"/>
</dbReference>
<keyword evidence="5" id="KW-1185">Reference proteome</keyword>
<comment type="similarity">
    <text evidence="3">Belongs to the CofD family.</text>
</comment>
<keyword evidence="2 3" id="KW-0460">Magnesium</keyword>
<dbReference type="HOGENOM" id="CLU_055795_1_0_2"/>
<dbReference type="AlphaFoldDB" id="A0B939"/>
<sequence>MLILSGGTGTPKLLRGLVRVLDPDEITIVVNTAEDLWVSGNLVSPDIDTVIYTLAGLIDDERWWGIRGDSFITHTRLREMGVKEMLAIGDADRAFHILRSDIIRRGGTLSDATEMMRAALGIRSRVFPMSDESVSTIIATPLGEMHFQEFWVERRGEPEVLGVRFDGIDDARPSKGFLDALRRENTVVIGPSNPVTSISPILSLKGVRGAMAGKTVVAVSPLDGDRPFSGPAARFMKAAGFEPNDEGVISILGDVDHFIVSRSSSYPGRCIRMDTRIDSIEDSMRLAKEILRLAG</sequence>
<evidence type="ECO:0000313" key="5">
    <source>
        <dbReference type="Proteomes" id="UP000000674"/>
    </source>
</evidence>
<dbReference type="InterPro" id="IPR038136">
    <property type="entry name" value="CofD-like_dom_sf"/>
</dbReference>
<comment type="cofactor">
    <cofactor evidence="3">
        <name>Mg(2+)</name>
        <dbReference type="ChEBI" id="CHEBI:18420"/>
    </cofactor>
</comment>
<organism evidence="4 5">
    <name type="scientific">Methanothrix thermoacetophila (strain DSM 6194 / JCM 14653 / NBRC 101360 / PT)</name>
    <name type="common">Methanosaeta thermophila</name>
    <dbReference type="NCBI Taxonomy" id="349307"/>
    <lineage>
        <taxon>Archaea</taxon>
        <taxon>Methanobacteriati</taxon>
        <taxon>Methanobacteriota</taxon>
        <taxon>Stenosarchaea group</taxon>
        <taxon>Methanomicrobia</taxon>
        <taxon>Methanotrichales</taxon>
        <taxon>Methanotrichaceae</taxon>
        <taxon>Methanothrix</taxon>
    </lineage>
</organism>
<comment type="function">
    <text evidence="3">Catalyzes the transfer of the 2-phospholactate moiety from (2S)-lactyl-2-diphospho-5'-guanosine to 7,8-didemethyl-8-hydroxy-5-deazariboflavin (FO) with the formation of oxidized coenzyme F420-0 and GMP.</text>
</comment>
<dbReference type="NCBIfam" id="TIGR01819">
    <property type="entry name" value="F420_cofD"/>
    <property type="match status" value="1"/>
</dbReference>
<dbReference type="GO" id="GO:0000287">
    <property type="term" value="F:magnesium ion binding"/>
    <property type="evidence" value="ECO:0007669"/>
    <property type="project" value="InterPro"/>
</dbReference>
<dbReference type="PANTHER" id="PTHR43007:SF1">
    <property type="entry name" value="2-PHOSPHO-L-LACTATE TRANSFERASE"/>
    <property type="match status" value="1"/>
</dbReference>
<accession>A0B939</accession>
<dbReference type="OrthoDB" id="59563at2157"/>
<dbReference type="PANTHER" id="PTHR43007">
    <property type="entry name" value="2-PHOSPHO-L-LACTATE TRANSFERASE"/>
    <property type="match status" value="1"/>
</dbReference>
<dbReference type="InterPro" id="IPR010115">
    <property type="entry name" value="FbiA/CofD"/>
</dbReference>
<dbReference type="EC" id="2.7.8.28" evidence="3"/>
<dbReference type="InterPro" id="IPR002882">
    <property type="entry name" value="CofD"/>
</dbReference>
<dbReference type="UniPathway" id="UPA00071"/>